<dbReference type="Proteomes" id="UP000830115">
    <property type="component" value="Chromosome"/>
</dbReference>
<protein>
    <submittedName>
        <fullName evidence="2">ATP-grasp ribosomal peptide maturase</fullName>
    </submittedName>
</protein>
<sequence length="310" mass="34208">MTVLILTCEEDLTADMVVARLHELGVPLIRLDPADFPGEVALSAEYVKGDFEGYLKAGERMVSLSSLRSVWVRRPDTPGAHAPEPSAWLTGESEHALYGVLDCTRARWMNHPAAAARARRKPWQLRTAHHSGFAVPPTVITSFPGVAREFARTYQDVVVKSVSGKHPSDPPMVLPTTRITPDVDFSGVAAGPTQLQVLIHKRADIRLTCVGGQLFAARKKSDPEEVDSRFTEHCLWEPTEVPDRIRHAVDAYMRSAHISYGAFDFAEDADRTWWFLECNQGGQFGFVQLDTDQPITQAVASWLAAAPPPG</sequence>
<evidence type="ECO:0000259" key="1">
    <source>
        <dbReference type="Pfam" id="PF21068"/>
    </source>
</evidence>
<organism evidence="2 3">
    <name type="scientific">Streptomyces halobius</name>
    <dbReference type="NCBI Taxonomy" id="2879846"/>
    <lineage>
        <taxon>Bacteria</taxon>
        <taxon>Bacillati</taxon>
        <taxon>Actinomycetota</taxon>
        <taxon>Actinomycetes</taxon>
        <taxon>Kitasatosporales</taxon>
        <taxon>Streptomycetaceae</taxon>
        <taxon>Streptomyces</taxon>
    </lineage>
</organism>
<dbReference type="NCBIfam" id="TIGR04187">
    <property type="entry name" value="GRASP_SAV_5884"/>
    <property type="match status" value="1"/>
</dbReference>
<gene>
    <name evidence="2" type="primary">tgmB</name>
    <name evidence="2" type="ORF">K9S39_38780</name>
</gene>
<proteinExistence type="predicted"/>
<dbReference type="InterPro" id="IPR026449">
    <property type="entry name" value="GRASP_SAV_5884"/>
</dbReference>
<dbReference type="RefSeq" id="WP_248867949.1">
    <property type="nucleotide sequence ID" value="NZ_CP086322.1"/>
</dbReference>
<dbReference type="PANTHER" id="PTHR21621">
    <property type="entry name" value="RIBOSOMAL PROTEIN S6 MODIFICATION PROTEIN"/>
    <property type="match status" value="1"/>
</dbReference>
<dbReference type="Gene3D" id="3.30.470.20">
    <property type="entry name" value="ATP-grasp fold, B domain"/>
    <property type="match status" value="1"/>
</dbReference>
<name>A0ABY4MKS6_9ACTN</name>
<dbReference type="InterPro" id="IPR048936">
    <property type="entry name" value="MvdD-like_ATPgrasp"/>
</dbReference>
<accession>A0ABY4MKS6</accession>
<feature type="domain" description="MvdD-like pre-ATP grasp" evidence="1">
    <location>
        <begin position="2"/>
        <end position="112"/>
    </location>
</feature>
<dbReference type="EMBL" id="CP086322">
    <property type="protein sequence ID" value="UQA97031.1"/>
    <property type="molecule type" value="Genomic_DNA"/>
</dbReference>
<evidence type="ECO:0000313" key="2">
    <source>
        <dbReference type="EMBL" id="UQA97031.1"/>
    </source>
</evidence>
<dbReference type="SUPFAM" id="SSF56059">
    <property type="entry name" value="Glutathione synthetase ATP-binding domain-like"/>
    <property type="match status" value="1"/>
</dbReference>
<dbReference type="PANTHER" id="PTHR21621:SF0">
    <property type="entry name" value="BETA-CITRYLGLUTAMATE SYNTHASE B-RELATED"/>
    <property type="match status" value="1"/>
</dbReference>
<reference evidence="2" key="1">
    <citation type="submission" date="2021-10" db="EMBL/GenBank/DDBJ databases">
        <title>Streptomyces nigrumlapis sp.nov.,an antimicrobial producing actinobacterium isolated from Black Gobi rocks.</title>
        <authorList>
            <person name="Wen Y."/>
            <person name="Zhang W."/>
            <person name="Liu X.G."/>
        </authorList>
    </citation>
    <scope>NUCLEOTIDE SEQUENCE</scope>
    <source>
        <strain evidence="2">ST13-2-2</strain>
    </source>
</reference>
<evidence type="ECO:0000313" key="3">
    <source>
        <dbReference type="Proteomes" id="UP000830115"/>
    </source>
</evidence>
<keyword evidence="3" id="KW-1185">Reference proteome</keyword>
<dbReference type="Pfam" id="PF21068">
    <property type="entry name" value="ATPgraspMvdD"/>
    <property type="match status" value="1"/>
</dbReference>